<evidence type="ECO:0000313" key="2">
    <source>
        <dbReference type="EMBL" id="SCY99123.1"/>
    </source>
</evidence>
<evidence type="ECO:0008006" key="4">
    <source>
        <dbReference type="Google" id="ProtNLM"/>
    </source>
</evidence>
<reference evidence="2 3" key="1">
    <citation type="submission" date="2016-10" db="EMBL/GenBank/DDBJ databases">
        <authorList>
            <person name="de Groot N.N."/>
        </authorList>
    </citation>
    <scope>NUCLEOTIDE SEQUENCE [LARGE SCALE GENOMIC DNA]</scope>
    <source>
        <strain evidence="2 3">DSM 18978</strain>
    </source>
</reference>
<feature type="transmembrane region" description="Helical" evidence="1">
    <location>
        <begin position="6"/>
        <end position="29"/>
    </location>
</feature>
<dbReference type="Proteomes" id="UP000198636">
    <property type="component" value="Unassembled WGS sequence"/>
</dbReference>
<keyword evidence="1" id="KW-0812">Transmembrane</keyword>
<keyword evidence="3" id="KW-1185">Reference proteome</keyword>
<dbReference type="EMBL" id="FMUS01000026">
    <property type="protein sequence ID" value="SCY99123.1"/>
    <property type="molecule type" value="Genomic_DNA"/>
</dbReference>
<dbReference type="RefSeq" id="WP_091545965.1">
    <property type="nucleotide sequence ID" value="NZ_FMUS01000026.1"/>
</dbReference>
<dbReference type="AlphaFoldDB" id="A0A1G5KEU2"/>
<evidence type="ECO:0000256" key="1">
    <source>
        <dbReference type="SAM" id="Phobius"/>
    </source>
</evidence>
<dbReference type="Pfam" id="PF11167">
    <property type="entry name" value="DUF2953"/>
    <property type="match status" value="1"/>
</dbReference>
<dbReference type="STRING" id="1120976.SAMN03080606_03444"/>
<name>A0A1G5KEU2_9FIRM</name>
<dbReference type="InterPro" id="IPR021338">
    <property type="entry name" value="DUF2953"/>
</dbReference>
<protein>
    <recommendedName>
        <fullName evidence="4">DUF2953 domain-containing protein</fullName>
    </recommendedName>
</protein>
<evidence type="ECO:0000313" key="3">
    <source>
        <dbReference type="Proteomes" id="UP000198636"/>
    </source>
</evidence>
<organism evidence="2 3">
    <name type="scientific">Alkaliphilus peptidifermentans DSM 18978</name>
    <dbReference type="NCBI Taxonomy" id="1120976"/>
    <lineage>
        <taxon>Bacteria</taxon>
        <taxon>Bacillati</taxon>
        <taxon>Bacillota</taxon>
        <taxon>Clostridia</taxon>
        <taxon>Peptostreptococcales</taxon>
        <taxon>Natronincolaceae</taxon>
        <taxon>Alkaliphilus</taxon>
    </lineage>
</organism>
<gene>
    <name evidence="2" type="ORF">SAMN03080606_03444</name>
</gene>
<proteinExistence type="predicted"/>
<dbReference type="OrthoDB" id="1953500at2"/>
<accession>A0A1G5KEU2</accession>
<sequence length="213" mass="24934">MLIYVLLFFAFLFLVILIAFSNVSIRILFLKKNSRNEIVITLKLLFGLIKYRLEIPFVELMKSERYYSFIQLNSNIDIADKKVIKEPSDAALNFNELNLIYKKVMHLYEKYKIINKYIMEKLVIDQFMWVTEVGVEDAAITAIATGTLWMLKSNIFNLINRKVSLEDFNINVLPVYGIDKFETSLDCIIRLKIGYIIIAGIKMIKIILKDRGW</sequence>
<keyword evidence="1" id="KW-0472">Membrane</keyword>
<keyword evidence="1" id="KW-1133">Transmembrane helix</keyword>